<dbReference type="GO" id="GO:0016020">
    <property type="term" value="C:membrane"/>
    <property type="evidence" value="ECO:0007669"/>
    <property type="project" value="TreeGrafter"/>
</dbReference>
<dbReference type="GO" id="GO:0042157">
    <property type="term" value="P:lipoprotein metabolic process"/>
    <property type="evidence" value="ECO:0007669"/>
    <property type="project" value="InterPro"/>
</dbReference>
<dbReference type="EMBL" id="NDHI03003442">
    <property type="protein sequence ID" value="PNJ49396.1"/>
    <property type="molecule type" value="Genomic_DNA"/>
</dbReference>
<organism evidence="2">
    <name type="scientific">Pongo abelii</name>
    <name type="common">Sumatran orangutan</name>
    <name type="synonym">Pongo pygmaeus abelii</name>
    <dbReference type="NCBI Taxonomy" id="9601"/>
    <lineage>
        <taxon>Eukaryota</taxon>
        <taxon>Metazoa</taxon>
        <taxon>Chordata</taxon>
        <taxon>Craniata</taxon>
        <taxon>Vertebrata</taxon>
        <taxon>Euteleostomi</taxon>
        <taxon>Mammalia</taxon>
        <taxon>Eutheria</taxon>
        <taxon>Euarchontoglires</taxon>
        <taxon>Primates</taxon>
        <taxon>Haplorrhini</taxon>
        <taxon>Catarrhini</taxon>
        <taxon>Hominidae</taxon>
        <taxon>Pongo</taxon>
    </lineage>
</organism>
<evidence type="ECO:0000313" key="2">
    <source>
        <dbReference type="EMBL" id="PNJ49396.1"/>
    </source>
</evidence>
<dbReference type="AlphaFoldDB" id="A0A2J8UVU7"/>
<dbReference type="Pfam" id="PF05461">
    <property type="entry name" value="ApoL"/>
    <property type="match status" value="1"/>
</dbReference>
<comment type="similarity">
    <text evidence="1">Belongs to the apolipoprotein L family.</text>
</comment>
<dbReference type="InterPro" id="IPR008405">
    <property type="entry name" value="ApoL"/>
</dbReference>
<sequence length="362" mass="39416">MGLDQGVKKKKQTLPVWSVTGELQGKSLSDLAAGTMDSEKKRFTEEVIEYFRERISPVHLQILLTNNEAWKRFVAVAELPRDEADALYEALKKLRTYAAIEDKDVPQKDKQFREWFLKEFPQVERKIQESIEKLRALANGIEEVHRGCTISNVVSSSTGAASGIMSLAGLVLAPFTAGMSMALTAAGIGLGAASAATGITTSIVEHSYTSSAEAEASRLTATSIDGLKVFKEVMHDITPNLLSFLNNYHEATQTIGNEIRAIRQARAGARLPVTAWQISAGSGGQAERMIAGTTRTVSKGARILSATTSGIFLVLDVVNLVNDAKHLNEGAKSVSAEELRRQAQELEEDLMVLTQIYQHLNS</sequence>
<dbReference type="GO" id="GO:0008289">
    <property type="term" value="F:lipid binding"/>
    <property type="evidence" value="ECO:0007669"/>
    <property type="project" value="InterPro"/>
</dbReference>
<dbReference type="PANTHER" id="PTHR14096">
    <property type="entry name" value="APOLIPOPROTEIN L"/>
    <property type="match status" value="1"/>
</dbReference>
<gene>
    <name evidence="2" type="ORF">CR201_G0024648</name>
</gene>
<comment type="caution">
    <text evidence="2">The sequence shown here is derived from an EMBL/GenBank/DDBJ whole genome shotgun (WGS) entry which is preliminary data.</text>
</comment>
<dbReference type="PANTHER" id="PTHR14096:SF40">
    <property type="entry name" value="APOLIPOPROTEIN L3"/>
    <property type="match status" value="1"/>
</dbReference>
<accession>A0A2J8UVU7</accession>
<dbReference type="GO" id="GO:0005576">
    <property type="term" value="C:extracellular region"/>
    <property type="evidence" value="ECO:0007669"/>
    <property type="project" value="InterPro"/>
</dbReference>
<proteinExistence type="inferred from homology"/>
<name>A0A2J8UVU7_PONAB</name>
<dbReference type="STRING" id="9601.ENSPPYP00000013129"/>
<dbReference type="GO" id="GO:0006869">
    <property type="term" value="P:lipid transport"/>
    <property type="evidence" value="ECO:0007669"/>
    <property type="project" value="InterPro"/>
</dbReference>
<protein>
    <submittedName>
        <fullName evidence="2">APOL3 isoform 3</fullName>
    </submittedName>
</protein>
<reference evidence="2" key="1">
    <citation type="submission" date="2017-12" db="EMBL/GenBank/DDBJ databases">
        <title>High-resolution comparative analysis of great ape genomes.</title>
        <authorList>
            <person name="Pollen A."/>
            <person name="Hastie A."/>
            <person name="Hormozdiari F."/>
            <person name="Dougherty M."/>
            <person name="Liu R."/>
            <person name="Chaisson M."/>
            <person name="Hoppe E."/>
            <person name="Hill C."/>
            <person name="Pang A."/>
            <person name="Hillier L."/>
            <person name="Baker C."/>
            <person name="Armstrong J."/>
            <person name="Shendure J."/>
            <person name="Paten B."/>
            <person name="Wilson R."/>
            <person name="Chao H."/>
            <person name="Schneider V."/>
            <person name="Ventura M."/>
            <person name="Kronenberg Z."/>
            <person name="Murali S."/>
            <person name="Gordon D."/>
            <person name="Cantsilieris S."/>
            <person name="Munson K."/>
            <person name="Nelson B."/>
            <person name="Raja A."/>
            <person name="Underwood J."/>
            <person name="Diekhans M."/>
            <person name="Fiddes I."/>
            <person name="Haussler D."/>
            <person name="Eichler E."/>
        </authorList>
    </citation>
    <scope>NUCLEOTIDE SEQUENCE [LARGE SCALE GENOMIC DNA]</scope>
    <source>
        <strain evidence="2">Susie</strain>
    </source>
</reference>
<evidence type="ECO:0000256" key="1">
    <source>
        <dbReference type="ARBA" id="ARBA00010090"/>
    </source>
</evidence>